<dbReference type="GO" id="GO:0005737">
    <property type="term" value="C:cytoplasm"/>
    <property type="evidence" value="ECO:0007669"/>
    <property type="project" value="TreeGrafter"/>
</dbReference>
<feature type="domain" description="PPIase cyclophilin-type" evidence="4">
    <location>
        <begin position="33"/>
        <end position="188"/>
    </location>
</feature>
<reference evidence="5 6" key="1">
    <citation type="submission" date="2014-06" db="EMBL/GenBank/DDBJ databases">
        <authorList>
            <person name="Swart Estienne"/>
        </authorList>
    </citation>
    <scope>NUCLEOTIDE SEQUENCE [LARGE SCALE GENOMIC DNA]</scope>
    <source>
        <strain evidence="5 6">130c</strain>
    </source>
</reference>
<evidence type="ECO:0000313" key="5">
    <source>
        <dbReference type="EMBL" id="CDW72967.1"/>
    </source>
</evidence>
<evidence type="ECO:0000256" key="1">
    <source>
        <dbReference type="ARBA" id="ARBA00023110"/>
    </source>
</evidence>
<evidence type="ECO:0000259" key="4">
    <source>
        <dbReference type="PROSITE" id="PS50072"/>
    </source>
</evidence>
<dbReference type="EMBL" id="CCKQ01001865">
    <property type="protein sequence ID" value="CDW72967.1"/>
    <property type="molecule type" value="Genomic_DNA"/>
</dbReference>
<accession>A0A077ZSV5</accession>
<organism evidence="5 6">
    <name type="scientific">Stylonychia lemnae</name>
    <name type="common">Ciliate</name>
    <dbReference type="NCBI Taxonomy" id="5949"/>
    <lineage>
        <taxon>Eukaryota</taxon>
        <taxon>Sar</taxon>
        <taxon>Alveolata</taxon>
        <taxon>Ciliophora</taxon>
        <taxon>Intramacronucleata</taxon>
        <taxon>Spirotrichea</taxon>
        <taxon>Stichotrichia</taxon>
        <taxon>Sporadotrichida</taxon>
        <taxon>Oxytrichidae</taxon>
        <taxon>Stylonychinae</taxon>
        <taxon>Stylonychia</taxon>
    </lineage>
</organism>
<keyword evidence="2 3" id="KW-0413">Isomerase</keyword>
<proteinExistence type="inferred from homology"/>
<dbReference type="AlphaFoldDB" id="A0A077ZSV5"/>
<comment type="catalytic activity">
    <reaction evidence="3">
        <text>[protein]-peptidylproline (omega=180) = [protein]-peptidylproline (omega=0)</text>
        <dbReference type="Rhea" id="RHEA:16237"/>
        <dbReference type="Rhea" id="RHEA-COMP:10747"/>
        <dbReference type="Rhea" id="RHEA-COMP:10748"/>
        <dbReference type="ChEBI" id="CHEBI:83833"/>
        <dbReference type="ChEBI" id="CHEBI:83834"/>
        <dbReference type="EC" id="5.2.1.8"/>
    </reaction>
</comment>
<dbReference type="GO" id="GO:0006457">
    <property type="term" value="P:protein folding"/>
    <property type="evidence" value="ECO:0007669"/>
    <property type="project" value="TreeGrafter"/>
</dbReference>
<dbReference type="InterPro" id="IPR002130">
    <property type="entry name" value="Cyclophilin-type_PPIase_dom"/>
</dbReference>
<protein>
    <recommendedName>
        <fullName evidence="3">Peptidyl-prolyl cis-trans isomerase</fullName>
        <shortName evidence="3">PPIase</shortName>
        <ecNumber evidence="3">5.2.1.8</ecNumber>
    </recommendedName>
</protein>
<dbReference type="InParanoid" id="A0A077ZSV5"/>
<evidence type="ECO:0000256" key="2">
    <source>
        <dbReference type="ARBA" id="ARBA00023235"/>
    </source>
</evidence>
<evidence type="ECO:0000313" key="6">
    <source>
        <dbReference type="Proteomes" id="UP000039865"/>
    </source>
</evidence>
<dbReference type="InterPro" id="IPR029000">
    <property type="entry name" value="Cyclophilin-like_dom_sf"/>
</dbReference>
<dbReference type="PANTHER" id="PTHR11071:SF561">
    <property type="entry name" value="PEPTIDYL-PROLYL CIS-TRANS ISOMERASE D-RELATED"/>
    <property type="match status" value="1"/>
</dbReference>
<name>A0A077ZSV5_STYLE</name>
<dbReference type="EC" id="5.2.1.8" evidence="3"/>
<dbReference type="PIRSF" id="PIRSF001467">
    <property type="entry name" value="Peptidylpro_ismrse"/>
    <property type="match status" value="1"/>
</dbReference>
<dbReference type="PRINTS" id="PR00153">
    <property type="entry name" value="CSAPPISMRASE"/>
</dbReference>
<keyword evidence="1 3" id="KW-0697">Rotamase</keyword>
<dbReference type="Gene3D" id="2.40.100.10">
    <property type="entry name" value="Cyclophilin-like"/>
    <property type="match status" value="1"/>
</dbReference>
<dbReference type="InterPro" id="IPR024936">
    <property type="entry name" value="Cyclophilin-type_PPIase"/>
</dbReference>
<keyword evidence="6" id="KW-1185">Reference proteome</keyword>
<dbReference type="GO" id="GO:0003755">
    <property type="term" value="F:peptidyl-prolyl cis-trans isomerase activity"/>
    <property type="evidence" value="ECO:0007669"/>
    <property type="project" value="UniProtKB-UniRule"/>
</dbReference>
<dbReference type="Proteomes" id="UP000039865">
    <property type="component" value="Unassembled WGS sequence"/>
</dbReference>
<dbReference type="OrthoDB" id="193499at2759"/>
<gene>
    <name evidence="5" type="primary">Contig1745.g1892</name>
    <name evidence="5" type="ORF">STYLEM_1935</name>
</gene>
<dbReference type="OMA" id="GHEFMIT"/>
<dbReference type="PANTHER" id="PTHR11071">
    <property type="entry name" value="PEPTIDYL-PROLYL CIS-TRANS ISOMERASE"/>
    <property type="match status" value="1"/>
</dbReference>
<dbReference type="SUPFAM" id="SSF50891">
    <property type="entry name" value="Cyclophilin-like"/>
    <property type="match status" value="1"/>
</dbReference>
<dbReference type="GO" id="GO:0016018">
    <property type="term" value="F:cyclosporin A binding"/>
    <property type="evidence" value="ECO:0007669"/>
    <property type="project" value="TreeGrafter"/>
</dbReference>
<comment type="similarity">
    <text evidence="3">Belongs to the cyclophilin-type PPIase family.</text>
</comment>
<sequence length="189" mass="21080">MYTNKSFQQLMSFVGKRQFSLYNYRDTANPRVFFTVSKNGQPLGDLVFELYRNHTPQHAENVLSFATGDNKWKASYSGSLLNKGFPGIVLQGGRITDCNASVNGGRLPDEGLHYMRHHKRGQLSMVNDGENANGHEFMITLGKVDFLDGYHTVVGELVEGEEVLNAAESSLSRLGHTVDEIKIEHSGTR</sequence>
<dbReference type="Pfam" id="PF00160">
    <property type="entry name" value="Pro_isomerase"/>
    <property type="match status" value="1"/>
</dbReference>
<evidence type="ECO:0000256" key="3">
    <source>
        <dbReference type="RuleBase" id="RU363019"/>
    </source>
</evidence>
<dbReference type="PROSITE" id="PS50072">
    <property type="entry name" value="CSA_PPIASE_2"/>
    <property type="match status" value="1"/>
</dbReference>
<comment type="function">
    <text evidence="3">PPIases accelerate the folding of proteins. It catalyzes the cis-trans isomerization of proline imidic peptide bonds in oligopeptides.</text>
</comment>